<comment type="cofactor">
    <cofactor evidence="1 5">
        <name>FAD</name>
        <dbReference type="ChEBI" id="CHEBI:57692"/>
    </cofactor>
</comment>
<evidence type="ECO:0000313" key="9">
    <source>
        <dbReference type="EMBL" id="CPR21897.1"/>
    </source>
</evidence>
<dbReference type="EC" id="1.3.99.-" evidence="9"/>
<evidence type="ECO:0000256" key="1">
    <source>
        <dbReference type="ARBA" id="ARBA00001974"/>
    </source>
</evidence>
<evidence type="ECO:0000256" key="5">
    <source>
        <dbReference type="RuleBase" id="RU362125"/>
    </source>
</evidence>
<dbReference type="Pfam" id="PF02770">
    <property type="entry name" value="Acyl-CoA_dh_M"/>
    <property type="match status" value="1"/>
</dbReference>
<keyword evidence="4 5" id="KW-0274">FAD</keyword>
<accession>A0A0D6JJP5</accession>
<dbReference type="InterPro" id="IPR009075">
    <property type="entry name" value="AcylCo_DH/oxidase_C"/>
</dbReference>
<evidence type="ECO:0000256" key="4">
    <source>
        <dbReference type="ARBA" id="ARBA00022827"/>
    </source>
</evidence>
<dbReference type="OrthoDB" id="9771038at2"/>
<evidence type="ECO:0000256" key="3">
    <source>
        <dbReference type="ARBA" id="ARBA00022630"/>
    </source>
</evidence>
<feature type="domain" description="Acyl-CoA dehydrogenase/oxidase C-terminal" evidence="6">
    <location>
        <begin position="301"/>
        <end position="455"/>
    </location>
</feature>
<keyword evidence="10" id="KW-1185">Reference proteome</keyword>
<feature type="domain" description="Acyl-CoA oxidase/dehydrogenase middle" evidence="7">
    <location>
        <begin position="194"/>
        <end position="290"/>
    </location>
</feature>
<dbReference type="AlphaFoldDB" id="A0A0D6JJP5"/>
<dbReference type="InterPro" id="IPR041504">
    <property type="entry name" value="AidB_N"/>
</dbReference>
<keyword evidence="5 9" id="KW-0560">Oxidoreductase</keyword>
<feature type="domain" description="Adaptive response protein AidB N-terminal" evidence="8">
    <location>
        <begin position="17"/>
        <end position="179"/>
    </location>
</feature>
<keyword evidence="3 5" id="KW-0285">Flavoprotein</keyword>
<dbReference type="SUPFAM" id="SSF47203">
    <property type="entry name" value="Acyl-CoA dehydrogenase C-terminal domain-like"/>
    <property type="match status" value="1"/>
</dbReference>
<evidence type="ECO:0000259" key="7">
    <source>
        <dbReference type="Pfam" id="PF02770"/>
    </source>
</evidence>
<dbReference type="Proteomes" id="UP000033187">
    <property type="component" value="Chromosome 1"/>
</dbReference>
<dbReference type="Gene3D" id="1.20.140.10">
    <property type="entry name" value="Butyryl-CoA Dehydrogenase, subunit A, domain 3"/>
    <property type="match status" value="1"/>
</dbReference>
<dbReference type="EMBL" id="LN829119">
    <property type="protein sequence ID" value="CPR21897.1"/>
    <property type="molecule type" value="Genomic_DNA"/>
</dbReference>
<dbReference type="PANTHER" id="PTHR42707:SF3">
    <property type="entry name" value="ACYL-COA DEHYDROGENASE AIDB-RELATED"/>
    <property type="match status" value="1"/>
</dbReference>
<gene>
    <name evidence="9" type="primary">aidB</name>
    <name evidence="9" type="ORF">YBN1229_v1_3330</name>
</gene>
<protein>
    <submittedName>
        <fullName evidence="9">Putative acyl-CoA dehydrogenase AidB</fullName>
        <ecNumber evidence="9">1.3.99.-</ecNumber>
    </submittedName>
</protein>
<evidence type="ECO:0000256" key="2">
    <source>
        <dbReference type="ARBA" id="ARBA00009347"/>
    </source>
</evidence>
<dbReference type="KEGG" id="fiy:BN1229_v1_3330"/>
<dbReference type="KEGG" id="fil:BN1229_v1_2587"/>
<dbReference type="Pfam" id="PF18158">
    <property type="entry name" value="AidB_N"/>
    <property type="match status" value="1"/>
</dbReference>
<evidence type="ECO:0000259" key="6">
    <source>
        <dbReference type="Pfam" id="PF00441"/>
    </source>
</evidence>
<name>A0A0D6JJP5_9HYPH</name>
<dbReference type="PROSITE" id="PS00073">
    <property type="entry name" value="ACYL_COA_DH_2"/>
    <property type="match status" value="1"/>
</dbReference>
<organism evidence="9 10">
    <name type="scientific">Candidatus Filomicrobium marinum</name>
    <dbReference type="NCBI Taxonomy" id="1608628"/>
    <lineage>
        <taxon>Bacteria</taxon>
        <taxon>Pseudomonadati</taxon>
        <taxon>Pseudomonadota</taxon>
        <taxon>Alphaproteobacteria</taxon>
        <taxon>Hyphomicrobiales</taxon>
        <taxon>Hyphomicrobiaceae</taxon>
        <taxon>Filomicrobium</taxon>
    </lineage>
</organism>
<dbReference type="InterPro" id="IPR052904">
    <property type="entry name" value="Acyl-CoA_dehydrogenase-like"/>
</dbReference>
<dbReference type="Pfam" id="PF00441">
    <property type="entry name" value="Acyl-CoA_dh_1"/>
    <property type="match status" value="1"/>
</dbReference>
<dbReference type="Gene3D" id="2.40.110.20">
    <property type="match status" value="1"/>
</dbReference>
<dbReference type="InterPro" id="IPR006091">
    <property type="entry name" value="Acyl-CoA_Oxase/DH_mid-dom"/>
</dbReference>
<evidence type="ECO:0000313" key="10">
    <source>
        <dbReference type="Proteomes" id="UP000033187"/>
    </source>
</evidence>
<dbReference type="Gene3D" id="6.10.250.600">
    <property type="match status" value="1"/>
</dbReference>
<sequence length="561" mass="60677">MEGIPVHSSFSTHEITNQSPSFCDINLFLSDAALQSAIAAEGAAHETEELARFGQKAGSAQAFEAGRLANENPPKLRRFDEKGFPLDTVEFHAAYHDCMAMSFAVGLHCSPWDYLGAAESGPRPGAHVMRAARLYMMTQMEPGHVCPVTMTNAAVPTLLLQPDLATSLLPKILSRTYDKAFRPWPQKESVSIGMGLTEKQGGTDVRANASTAIAAVNAGAGQEYILTGHKWFMSAPMSDAFLMLAQAPGGLSCFLVPRFLPDGSINALRLQRLKNKLGNHSNASSEVELQGASGWLIGEEGRGIANIIEMVTMTRLDCAVASAGQMRLALAVALHHCHYRYVFQKRLVDQPMMAAVLADMAIDVEAATVLAVRLAGAFERAWMDPHEAAWRRVMTPVTKYWVCKMAPALGFEAMECLGGNGYVEDGLAARLYRELPLNAIWEGSGNVMCLDLLRVLQRTPEAVWTVMAVLKESSAGDAVLSASVARLETLMRGSAQEGDARTLVETLARTAAGCLLRQSSPDFVADAFIASRLGGEFRHTYGTGVGKAGHREILERARPLQ</sequence>
<dbReference type="InterPro" id="IPR009100">
    <property type="entry name" value="AcylCoA_DH/oxidase_NM_dom_sf"/>
</dbReference>
<evidence type="ECO:0000259" key="8">
    <source>
        <dbReference type="Pfam" id="PF18158"/>
    </source>
</evidence>
<comment type="similarity">
    <text evidence="2 5">Belongs to the acyl-CoA dehydrogenase family.</text>
</comment>
<dbReference type="InterPro" id="IPR036250">
    <property type="entry name" value="AcylCo_DH-like_C"/>
</dbReference>
<dbReference type="PANTHER" id="PTHR42707">
    <property type="entry name" value="ACYL-COA DEHYDROGENASE"/>
    <property type="match status" value="1"/>
</dbReference>
<proteinExistence type="inferred from homology"/>
<dbReference type="SUPFAM" id="SSF56645">
    <property type="entry name" value="Acyl-CoA dehydrogenase NM domain-like"/>
    <property type="match status" value="1"/>
</dbReference>
<reference evidence="10" key="1">
    <citation type="submission" date="2015-02" db="EMBL/GenBank/DDBJ databases">
        <authorList>
            <person name="Chooi Y.-H."/>
        </authorList>
    </citation>
    <scope>NUCLEOTIDE SEQUENCE [LARGE SCALE GENOMIC DNA]</scope>
    <source>
        <strain evidence="10">strain Y</strain>
    </source>
</reference>
<dbReference type="GO" id="GO:0003995">
    <property type="term" value="F:acyl-CoA dehydrogenase activity"/>
    <property type="evidence" value="ECO:0007669"/>
    <property type="project" value="InterPro"/>
</dbReference>
<dbReference type="InterPro" id="IPR006089">
    <property type="entry name" value="Acyl-CoA_DH_CS"/>
</dbReference>